<reference evidence="3 4" key="1">
    <citation type="submission" date="2019-08" db="EMBL/GenBank/DDBJ databases">
        <title>In-depth cultivation of the pig gut microbiome towards novel bacterial diversity and tailored functional studies.</title>
        <authorList>
            <person name="Wylensek D."/>
            <person name="Hitch T.C.A."/>
            <person name="Clavel T."/>
        </authorList>
    </citation>
    <scope>NUCLEOTIDE SEQUENCE [LARGE SCALE GENOMIC DNA]</scope>
    <source>
        <strain evidence="3 4">WB03_NA08</strain>
    </source>
</reference>
<evidence type="ECO:0000256" key="1">
    <source>
        <dbReference type="ARBA" id="ARBA00008558"/>
    </source>
</evidence>
<protein>
    <submittedName>
        <fullName evidence="3">AGE family epimerase/isomerase</fullName>
    </submittedName>
</protein>
<dbReference type="Gene3D" id="1.50.10.10">
    <property type="match status" value="1"/>
</dbReference>
<accession>A0A6N7W921</accession>
<keyword evidence="4" id="KW-1185">Reference proteome</keyword>
<comment type="caution">
    <text evidence="3">The sequence shown here is derived from an EMBL/GenBank/DDBJ whole genome shotgun (WGS) entry which is preliminary data.</text>
</comment>
<dbReference type="Proteomes" id="UP000470875">
    <property type="component" value="Unassembled WGS sequence"/>
</dbReference>
<organism evidence="3 4">
    <name type="scientific">Scrofimicrobium canadense</name>
    <dbReference type="NCBI Taxonomy" id="2652290"/>
    <lineage>
        <taxon>Bacteria</taxon>
        <taxon>Bacillati</taxon>
        <taxon>Actinomycetota</taxon>
        <taxon>Actinomycetes</taxon>
        <taxon>Actinomycetales</taxon>
        <taxon>Actinomycetaceae</taxon>
        <taxon>Scrofimicrobium</taxon>
    </lineage>
</organism>
<evidence type="ECO:0000313" key="3">
    <source>
        <dbReference type="EMBL" id="MSS84648.1"/>
    </source>
</evidence>
<dbReference type="GO" id="GO:0016853">
    <property type="term" value="F:isomerase activity"/>
    <property type="evidence" value="ECO:0007669"/>
    <property type="project" value="UniProtKB-KW"/>
</dbReference>
<dbReference type="Pfam" id="PF07221">
    <property type="entry name" value="GlcNAc_2-epim"/>
    <property type="match status" value="1"/>
</dbReference>
<evidence type="ECO:0000256" key="2">
    <source>
        <dbReference type="ARBA" id="ARBA00023235"/>
    </source>
</evidence>
<dbReference type="PANTHER" id="PTHR15108">
    <property type="entry name" value="N-ACYLGLUCOSAMINE-2-EPIMERASE"/>
    <property type="match status" value="1"/>
</dbReference>
<proteinExistence type="inferred from homology"/>
<dbReference type="InterPro" id="IPR012341">
    <property type="entry name" value="6hp_glycosidase-like_sf"/>
</dbReference>
<evidence type="ECO:0000313" key="4">
    <source>
        <dbReference type="Proteomes" id="UP000470875"/>
    </source>
</evidence>
<comment type="similarity">
    <text evidence="1">Belongs to the N-acylglucosamine 2-epimerase family.</text>
</comment>
<gene>
    <name evidence="3" type="ORF">FYJ24_07690</name>
</gene>
<dbReference type="SUPFAM" id="SSF48208">
    <property type="entry name" value="Six-hairpin glycosidases"/>
    <property type="match status" value="1"/>
</dbReference>
<keyword evidence="2 3" id="KW-0413">Isomerase</keyword>
<dbReference type="AlphaFoldDB" id="A0A6N7W921"/>
<dbReference type="InterPro" id="IPR010819">
    <property type="entry name" value="AGE/CE"/>
</dbReference>
<sequence length="420" mass="47579">MHPAMEPHMSLAHSEHHEWLRKQRQQLLDFYQPEVCREEGGMAWLSESGEPIASKGAQLWLGARMIHVFALAHLNGRQGAAEVVEHGLDFYCGGPGSDREYGGWFPVVGGDSPEDQKELYGIAHMLLAGSSATVAGFTRGPELMDEALRVIDSHFWQESEGRCVEAYDRQFSVLDSYRGQNANMHLTEAYIAAYEATGNKTLLDRATSIARFIAGRAVLDTESPAPWRLPEHFTPDWEPIPDYNRDDPRHPFRPYGTQVGHWLEWSKLCMQLWGLEVDEAWLLPTAETLFHHAVAEGWHADGGFSYTLDWDGNPVVPERYFWPPAEAIGAAKLLHDATGDQKYLDWYQRFWEFVNNRLTDHDRGGWYHEIGADGTPARHTWEGKPDLYHAYQATLYAEVPTGYGLATCLRDEPTGNRGQV</sequence>
<dbReference type="GO" id="GO:0005975">
    <property type="term" value="P:carbohydrate metabolic process"/>
    <property type="evidence" value="ECO:0007669"/>
    <property type="project" value="InterPro"/>
</dbReference>
<name>A0A6N7W921_9ACTO</name>
<dbReference type="EMBL" id="VULO01000008">
    <property type="protein sequence ID" value="MSS84648.1"/>
    <property type="molecule type" value="Genomic_DNA"/>
</dbReference>
<dbReference type="InterPro" id="IPR008928">
    <property type="entry name" value="6-hairpin_glycosidase_sf"/>
</dbReference>